<dbReference type="InterPro" id="IPR040442">
    <property type="entry name" value="Pyrv_kinase-like_dom_sf"/>
</dbReference>
<evidence type="ECO:0000256" key="6">
    <source>
        <dbReference type="ARBA" id="ARBA00022723"/>
    </source>
</evidence>
<evidence type="ECO:0000256" key="11">
    <source>
        <dbReference type="ARBA" id="ARBA00023152"/>
    </source>
</evidence>
<evidence type="ECO:0000256" key="13">
    <source>
        <dbReference type="NCBIfam" id="TIGR01064"/>
    </source>
</evidence>
<dbReference type="Pfam" id="PF02887">
    <property type="entry name" value="PK_C"/>
    <property type="match status" value="1"/>
</dbReference>
<reference evidence="18 19" key="1">
    <citation type="journal article" date="2017" name="Front. Microbiol.">
        <title>Comparative Genomic Analysis of the Class Epsilonproteobacteria and Proposed Reclassification to Epsilonbacteraeota (phyl. nov.).</title>
        <authorList>
            <person name="Waite D.W."/>
            <person name="Vanwonterghem I."/>
            <person name="Rinke C."/>
            <person name="Parks D.H."/>
            <person name="Zhang Y."/>
            <person name="Takai K."/>
            <person name="Sievert S.M."/>
            <person name="Simon J."/>
            <person name="Campbell B.J."/>
            <person name="Hanson T.E."/>
            <person name="Woyke T."/>
            <person name="Klotz M.G."/>
            <person name="Hugenholtz P."/>
        </authorList>
    </citation>
    <scope>NUCLEOTIDE SEQUENCE [LARGE SCALE GENOMIC DNA]</scope>
    <source>
        <strain evidence="18">UBA12443</strain>
    </source>
</reference>
<comment type="similarity">
    <text evidence="3 14">Belongs to the pyruvate kinase family.</text>
</comment>
<comment type="pathway">
    <text evidence="2 14">Carbohydrate degradation; glycolysis; pyruvate from D-glyceraldehyde 3-phosphate: step 5/5.</text>
</comment>
<evidence type="ECO:0000313" key="19">
    <source>
        <dbReference type="Proteomes" id="UP000228859"/>
    </source>
</evidence>
<keyword evidence="9" id="KW-0067">ATP-binding</keyword>
<comment type="caution">
    <text evidence="18">The sequence shown here is derived from an EMBL/GenBank/DDBJ whole genome shotgun (WGS) entry which is preliminary data.</text>
</comment>
<dbReference type="InterPro" id="IPR015793">
    <property type="entry name" value="Pyrv_Knase_brl"/>
</dbReference>
<comment type="catalytic activity">
    <reaction evidence="14">
        <text>pyruvate + ATP = phosphoenolpyruvate + ADP + H(+)</text>
        <dbReference type="Rhea" id="RHEA:18157"/>
        <dbReference type="ChEBI" id="CHEBI:15361"/>
        <dbReference type="ChEBI" id="CHEBI:15378"/>
        <dbReference type="ChEBI" id="CHEBI:30616"/>
        <dbReference type="ChEBI" id="CHEBI:58702"/>
        <dbReference type="ChEBI" id="CHEBI:456216"/>
        <dbReference type="EC" id="2.7.1.40"/>
    </reaction>
</comment>
<protein>
    <recommendedName>
        <fullName evidence="4 13">Pyruvate kinase</fullName>
        <ecNumber evidence="4 13">2.7.1.40</ecNumber>
    </recommendedName>
</protein>
<evidence type="ECO:0000256" key="15">
    <source>
        <dbReference type="SAM" id="MobiDB-lite"/>
    </source>
</evidence>
<feature type="domain" description="Pyruvate kinase C-terminal" evidence="17">
    <location>
        <begin position="357"/>
        <end position="468"/>
    </location>
</feature>
<dbReference type="GO" id="GO:0004743">
    <property type="term" value="F:pyruvate kinase activity"/>
    <property type="evidence" value="ECO:0007669"/>
    <property type="project" value="UniProtKB-UniRule"/>
</dbReference>
<dbReference type="PRINTS" id="PR01050">
    <property type="entry name" value="PYRUVTKNASE"/>
</dbReference>
<dbReference type="PANTHER" id="PTHR11817">
    <property type="entry name" value="PYRUVATE KINASE"/>
    <property type="match status" value="1"/>
</dbReference>
<dbReference type="RefSeq" id="WP_299803705.1">
    <property type="nucleotide sequence ID" value="NZ_DLUI01000065.1"/>
</dbReference>
<evidence type="ECO:0000256" key="7">
    <source>
        <dbReference type="ARBA" id="ARBA00022741"/>
    </source>
</evidence>
<organism evidence="18 19">
    <name type="scientific">Sulfuricurvum kujiense</name>
    <dbReference type="NCBI Taxonomy" id="148813"/>
    <lineage>
        <taxon>Bacteria</taxon>
        <taxon>Pseudomonadati</taxon>
        <taxon>Campylobacterota</taxon>
        <taxon>Epsilonproteobacteria</taxon>
        <taxon>Campylobacterales</taxon>
        <taxon>Sulfurimonadaceae</taxon>
        <taxon>Sulfuricurvum</taxon>
    </lineage>
</organism>
<evidence type="ECO:0000256" key="10">
    <source>
        <dbReference type="ARBA" id="ARBA00022842"/>
    </source>
</evidence>
<keyword evidence="7" id="KW-0547">Nucleotide-binding</keyword>
<keyword evidence="8 14" id="KW-0418">Kinase</keyword>
<dbReference type="InterPro" id="IPR036918">
    <property type="entry name" value="Pyrv_Knase_C_sf"/>
</dbReference>
<evidence type="ECO:0000256" key="3">
    <source>
        <dbReference type="ARBA" id="ARBA00008663"/>
    </source>
</evidence>
<dbReference type="InterPro" id="IPR001697">
    <property type="entry name" value="Pyr_Knase"/>
</dbReference>
<evidence type="ECO:0000259" key="17">
    <source>
        <dbReference type="Pfam" id="PF02887"/>
    </source>
</evidence>
<dbReference type="InterPro" id="IPR018209">
    <property type="entry name" value="Pyrv_Knase_AS"/>
</dbReference>
<keyword evidence="6" id="KW-0479">Metal-binding</keyword>
<sequence length="498" mass="55137">MQKRTKILATVGPASDNVETLSALIKAGVNVFRLNFSHGTHDYHAQVLANIRLAMRETGLIVGVMQDISGPKIRVGKLKEEFTLESGDRLDFHYETCLGEKIGENHYCISISESTILRMLNVGDFVYLYDGLIRARIVEISDKHVQAMIENKGKLTSNKGINFPNTRLGIDILTEKDRVDIGWGVANGVDFMAISFVQNAQDMINARDVVRSYGGEVQLIAKIEKFDAVENIDEILRHSDGLMVARGDLGIEVPYYRVPTIQKMLIDKANAHSKPVITATQMLLSMTEKESATRAEISDVANAVLDGTDAVMLSEESAVGHNPVLVVETMVNTIQAIEEIYPFEKFNFGYDDAMDMVNESAVRLGDSLKAEGIIAMSASGQSAKKLSRYRPKMTIYAATHEERIARLLTIVWGVVPAYLIKKGRIEDMLGDIIQNGLKRGIIDKKNTYIFTAGYPIGTPGTTNIIRILRENEITFFGETKSNPGKSKKVDDNAVPTLF</sequence>
<gene>
    <name evidence="18" type="primary">pyk</name>
    <name evidence="18" type="ORF">CFH83_04380</name>
</gene>
<dbReference type="SUPFAM" id="SSF50800">
    <property type="entry name" value="PK beta-barrel domain-like"/>
    <property type="match status" value="1"/>
</dbReference>
<evidence type="ECO:0000256" key="14">
    <source>
        <dbReference type="RuleBase" id="RU000504"/>
    </source>
</evidence>
<dbReference type="SUPFAM" id="SSF51621">
    <property type="entry name" value="Phosphoenolpyruvate/pyruvate domain"/>
    <property type="match status" value="1"/>
</dbReference>
<dbReference type="SUPFAM" id="SSF52935">
    <property type="entry name" value="PK C-terminal domain-like"/>
    <property type="match status" value="1"/>
</dbReference>
<dbReference type="PROSITE" id="PS00110">
    <property type="entry name" value="PYRUVATE_KINASE"/>
    <property type="match status" value="1"/>
</dbReference>
<feature type="domain" description="Pyruvate kinase barrel" evidence="16">
    <location>
        <begin position="3"/>
        <end position="325"/>
    </location>
</feature>
<evidence type="ECO:0000256" key="9">
    <source>
        <dbReference type="ARBA" id="ARBA00022840"/>
    </source>
</evidence>
<dbReference type="AlphaFoldDB" id="A0A2D3WJ32"/>
<keyword evidence="11 14" id="KW-0324">Glycolysis</keyword>
<dbReference type="GO" id="GO:0000287">
    <property type="term" value="F:magnesium ion binding"/>
    <property type="evidence" value="ECO:0007669"/>
    <property type="project" value="UniProtKB-UniRule"/>
</dbReference>
<evidence type="ECO:0000256" key="2">
    <source>
        <dbReference type="ARBA" id="ARBA00004997"/>
    </source>
</evidence>
<dbReference type="FunFam" id="2.40.33.10:FF:000001">
    <property type="entry name" value="Pyruvate kinase"/>
    <property type="match status" value="1"/>
</dbReference>
<dbReference type="EMBL" id="DLUI01000065">
    <property type="protein sequence ID" value="DAB38747.1"/>
    <property type="molecule type" value="Genomic_DNA"/>
</dbReference>
<evidence type="ECO:0000256" key="12">
    <source>
        <dbReference type="ARBA" id="ARBA00023317"/>
    </source>
</evidence>
<dbReference type="Proteomes" id="UP000228859">
    <property type="component" value="Unassembled WGS sequence"/>
</dbReference>
<dbReference type="InterPro" id="IPR015806">
    <property type="entry name" value="Pyrv_Knase_insert_dom_sf"/>
</dbReference>
<dbReference type="EC" id="2.7.1.40" evidence="4 13"/>
<dbReference type="UniPathway" id="UPA00109">
    <property type="reaction ID" value="UER00188"/>
</dbReference>
<keyword evidence="10 14" id="KW-0460">Magnesium</keyword>
<dbReference type="Gene3D" id="3.40.1380.20">
    <property type="entry name" value="Pyruvate kinase, C-terminal domain"/>
    <property type="match status" value="1"/>
</dbReference>
<keyword evidence="12 18" id="KW-0670">Pyruvate</keyword>
<evidence type="ECO:0000259" key="16">
    <source>
        <dbReference type="Pfam" id="PF00224"/>
    </source>
</evidence>
<comment type="cofactor">
    <cofactor evidence="1">
        <name>K(+)</name>
        <dbReference type="ChEBI" id="CHEBI:29103"/>
    </cofactor>
</comment>
<dbReference type="InterPro" id="IPR015795">
    <property type="entry name" value="Pyrv_Knase_C"/>
</dbReference>
<dbReference type="InterPro" id="IPR015813">
    <property type="entry name" value="Pyrv/PenolPyrv_kinase-like_dom"/>
</dbReference>
<evidence type="ECO:0000256" key="1">
    <source>
        <dbReference type="ARBA" id="ARBA00001958"/>
    </source>
</evidence>
<keyword evidence="5 14" id="KW-0808">Transferase</keyword>
<feature type="region of interest" description="Disordered" evidence="15">
    <location>
        <begin position="479"/>
        <end position="498"/>
    </location>
</feature>
<evidence type="ECO:0000313" key="18">
    <source>
        <dbReference type="EMBL" id="DAB38747.1"/>
    </source>
</evidence>
<dbReference type="GO" id="GO:0030955">
    <property type="term" value="F:potassium ion binding"/>
    <property type="evidence" value="ECO:0007669"/>
    <property type="project" value="UniProtKB-UniRule"/>
</dbReference>
<dbReference type="InterPro" id="IPR011037">
    <property type="entry name" value="Pyrv_Knase-like_insert_dom_sf"/>
</dbReference>
<dbReference type="Pfam" id="PF00224">
    <property type="entry name" value="PK"/>
    <property type="match status" value="1"/>
</dbReference>
<name>A0A2D3WJ32_9BACT</name>
<evidence type="ECO:0000256" key="4">
    <source>
        <dbReference type="ARBA" id="ARBA00012142"/>
    </source>
</evidence>
<proteinExistence type="inferred from homology"/>
<accession>A0A2D3WJ32</accession>
<dbReference type="NCBIfam" id="NF004978">
    <property type="entry name" value="PRK06354.1"/>
    <property type="match status" value="1"/>
</dbReference>
<dbReference type="GO" id="GO:0016301">
    <property type="term" value="F:kinase activity"/>
    <property type="evidence" value="ECO:0007669"/>
    <property type="project" value="UniProtKB-KW"/>
</dbReference>
<dbReference type="Gene3D" id="3.20.20.60">
    <property type="entry name" value="Phosphoenolpyruvate-binding domains"/>
    <property type="match status" value="1"/>
</dbReference>
<dbReference type="GO" id="GO:0005524">
    <property type="term" value="F:ATP binding"/>
    <property type="evidence" value="ECO:0007669"/>
    <property type="project" value="UniProtKB-KW"/>
</dbReference>
<dbReference type="Gene3D" id="2.40.33.10">
    <property type="entry name" value="PK beta-barrel domain-like"/>
    <property type="match status" value="1"/>
</dbReference>
<dbReference type="NCBIfam" id="NF004491">
    <property type="entry name" value="PRK05826.1"/>
    <property type="match status" value="1"/>
</dbReference>
<evidence type="ECO:0000256" key="8">
    <source>
        <dbReference type="ARBA" id="ARBA00022777"/>
    </source>
</evidence>
<dbReference type="NCBIfam" id="TIGR01064">
    <property type="entry name" value="pyruv_kin"/>
    <property type="match status" value="1"/>
</dbReference>
<evidence type="ECO:0000256" key="5">
    <source>
        <dbReference type="ARBA" id="ARBA00022679"/>
    </source>
</evidence>